<evidence type="ECO:0000313" key="3">
    <source>
        <dbReference type="EMBL" id="KAF2108838.1"/>
    </source>
</evidence>
<keyword evidence="4" id="KW-1185">Reference proteome</keyword>
<dbReference type="Proteomes" id="UP000799770">
    <property type="component" value="Unassembled WGS sequence"/>
</dbReference>
<dbReference type="AlphaFoldDB" id="A0A6A5YRX6"/>
<dbReference type="Gene3D" id="1.10.510.10">
    <property type="entry name" value="Transferase(Phosphotransferase) domain 1"/>
    <property type="match status" value="1"/>
</dbReference>
<name>A0A6A5YRX6_9PLEO</name>
<gene>
    <name evidence="3" type="ORF">BDV96DRAFT_605274</name>
</gene>
<feature type="region of interest" description="Disordered" evidence="1">
    <location>
        <begin position="533"/>
        <end position="555"/>
    </location>
</feature>
<dbReference type="SMART" id="SM00220">
    <property type="entry name" value="S_TKc"/>
    <property type="match status" value="1"/>
</dbReference>
<dbReference type="GO" id="GO:0004674">
    <property type="term" value="F:protein serine/threonine kinase activity"/>
    <property type="evidence" value="ECO:0007669"/>
    <property type="project" value="TreeGrafter"/>
</dbReference>
<keyword evidence="3" id="KW-0418">Kinase</keyword>
<dbReference type="Pfam" id="PF00069">
    <property type="entry name" value="Pkinase"/>
    <property type="match status" value="1"/>
</dbReference>
<feature type="compositionally biased region" description="Basic and acidic residues" evidence="1">
    <location>
        <begin position="533"/>
        <end position="549"/>
    </location>
</feature>
<accession>A0A6A5YRX6</accession>
<dbReference type="GO" id="GO:0005524">
    <property type="term" value="F:ATP binding"/>
    <property type="evidence" value="ECO:0007669"/>
    <property type="project" value="InterPro"/>
</dbReference>
<dbReference type="SUPFAM" id="SSF56112">
    <property type="entry name" value="Protein kinase-like (PK-like)"/>
    <property type="match status" value="1"/>
</dbReference>
<dbReference type="PANTHER" id="PTHR24359">
    <property type="entry name" value="SERINE/THREONINE-PROTEIN KINASE SBK1"/>
    <property type="match status" value="1"/>
</dbReference>
<protein>
    <submittedName>
        <fullName evidence="3">Kinase-like domain-containing protein</fullName>
    </submittedName>
</protein>
<dbReference type="InterPro" id="IPR000719">
    <property type="entry name" value="Prot_kinase_dom"/>
</dbReference>
<dbReference type="PANTHER" id="PTHR24359:SF37">
    <property type="entry name" value="PROTEIN KINASE DOMAIN-CONTAINING PROTEIN"/>
    <property type="match status" value="1"/>
</dbReference>
<dbReference type="PROSITE" id="PS50011">
    <property type="entry name" value="PROTEIN_KINASE_DOM"/>
    <property type="match status" value="1"/>
</dbReference>
<proteinExistence type="predicted"/>
<keyword evidence="3" id="KW-0808">Transferase</keyword>
<evidence type="ECO:0000259" key="2">
    <source>
        <dbReference type="PROSITE" id="PS50011"/>
    </source>
</evidence>
<dbReference type="OrthoDB" id="248923at2759"/>
<evidence type="ECO:0000313" key="4">
    <source>
        <dbReference type="Proteomes" id="UP000799770"/>
    </source>
</evidence>
<organism evidence="3 4">
    <name type="scientific">Lophiotrema nucula</name>
    <dbReference type="NCBI Taxonomy" id="690887"/>
    <lineage>
        <taxon>Eukaryota</taxon>
        <taxon>Fungi</taxon>
        <taxon>Dikarya</taxon>
        <taxon>Ascomycota</taxon>
        <taxon>Pezizomycotina</taxon>
        <taxon>Dothideomycetes</taxon>
        <taxon>Pleosporomycetidae</taxon>
        <taxon>Pleosporales</taxon>
        <taxon>Lophiotremataceae</taxon>
        <taxon>Lophiotrema</taxon>
    </lineage>
</organism>
<reference evidence="3" key="1">
    <citation type="journal article" date="2020" name="Stud. Mycol.">
        <title>101 Dothideomycetes genomes: a test case for predicting lifestyles and emergence of pathogens.</title>
        <authorList>
            <person name="Haridas S."/>
            <person name="Albert R."/>
            <person name="Binder M."/>
            <person name="Bloem J."/>
            <person name="Labutti K."/>
            <person name="Salamov A."/>
            <person name="Andreopoulos B."/>
            <person name="Baker S."/>
            <person name="Barry K."/>
            <person name="Bills G."/>
            <person name="Bluhm B."/>
            <person name="Cannon C."/>
            <person name="Castanera R."/>
            <person name="Culley D."/>
            <person name="Daum C."/>
            <person name="Ezra D."/>
            <person name="Gonzalez J."/>
            <person name="Henrissat B."/>
            <person name="Kuo A."/>
            <person name="Liang C."/>
            <person name="Lipzen A."/>
            <person name="Lutzoni F."/>
            <person name="Magnuson J."/>
            <person name="Mondo S."/>
            <person name="Nolan M."/>
            <person name="Ohm R."/>
            <person name="Pangilinan J."/>
            <person name="Park H.-J."/>
            <person name="Ramirez L."/>
            <person name="Alfaro M."/>
            <person name="Sun H."/>
            <person name="Tritt A."/>
            <person name="Yoshinaga Y."/>
            <person name="Zwiers L.-H."/>
            <person name="Turgeon B."/>
            <person name="Goodwin S."/>
            <person name="Spatafora J."/>
            <person name="Crous P."/>
            <person name="Grigoriev I."/>
        </authorList>
    </citation>
    <scope>NUCLEOTIDE SEQUENCE</scope>
    <source>
        <strain evidence="3">CBS 627.86</strain>
    </source>
</reference>
<sequence>MSLSLPGSPGSPTRGLMRPPCVAWRDRLETELLPKDSNVPEHRRLIPTYILDSLFNSETIQEILDCWCSQCEACRDLSGTSESSIDPKIITGHSESDKGTHGRAVVLFAVLVYLEFPLLVNCFLTHGIDDQRLILSTASFDGVGIRNIIGNEIHKRFPRFAERFHWSKHQFLVPRAQDLVRAGDYAYFPRETILPFANEVAVGRTLENGEIISEGSFGRVYRFDLLDSYGEFPEFPGVHQFARKELLSNTPEWRFNAERRNLLSVKKIGDDHLVKIVTAYRHGNLFNLIFPLAQTNLHRYLREAEYQPFRGSTCVVKHPIWLQLLGIARALYKVQNFHENSSSNEASRYGYHLDLKPANILVEDSGRLIITDFGQAVFKRATDSTDSRVRGVGGTETYAPPEFDDDANGVNRRYDIWSLGCIFLECLVFVIKGREGLLELDHSRVTVDPLNGNIDDRFCSYDGSTGSYALKRRLLDQIERLPKHVQGAADLGFYQKFLDLVLHMLDVNPKTRLTSAHTCAYLSKIINEPAGKHSIDVTRDSRDASQGDRDSEEIESIPRTLSLRVNGNLQSGSAQLLSDGTQLQVKVSRGTDASEVPIGQLTALRMIPEYALHNPGSYYFLDYSLSITPDDPTSANAKEYTFECRQDLDATCRLQKQLLGQEVVRSWKLSSAELLMRPRKFRRKSSASSTASGVSGLGNPSAIQLWEEGAHIDTTPHSPKRYFRPTPSHRRVVLYFSECILLLRIAKNFRLNKASQQVENHSSTLEFVPTSESTDRSFSATLLRKRPDMPAPSFALDRGAFEAEEANGRVECSSLALIFHTPRDATLFYESYRELKRQWREDVKHFDTLLGRVGSKMWDIRSK</sequence>
<dbReference type="EMBL" id="ML977345">
    <property type="protein sequence ID" value="KAF2108838.1"/>
    <property type="molecule type" value="Genomic_DNA"/>
</dbReference>
<dbReference type="InterPro" id="IPR011009">
    <property type="entry name" value="Kinase-like_dom_sf"/>
</dbReference>
<feature type="domain" description="Protein kinase" evidence="2">
    <location>
        <begin position="206"/>
        <end position="526"/>
    </location>
</feature>
<evidence type="ECO:0000256" key="1">
    <source>
        <dbReference type="SAM" id="MobiDB-lite"/>
    </source>
</evidence>